<dbReference type="InterPro" id="IPR036388">
    <property type="entry name" value="WH-like_DNA-bd_sf"/>
</dbReference>
<dbReference type="InterPro" id="IPR036390">
    <property type="entry name" value="WH_DNA-bd_sf"/>
</dbReference>
<dbReference type="PANTHER" id="PTHR38600:SF1">
    <property type="entry name" value="TRANSCRIPTIONAL REGULATORY PROTEIN"/>
    <property type="match status" value="1"/>
</dbReference>
<name>A0A563DUM6_9MICO</name>
<dbReference type="Proteomes" id="UP000320244">
    <property type="component" value="Unassembled WGS sequence"/>
</dbReference>
<sequence>MVERLTQGPTSVTELAKPLSISLVAVVQHAHVLETSGLVRTKKVGRVRICSIDTAALRSLESWITDRRTLAERHLDRLGQYLEDTAYVQHPNPRTPKERP</sequence>
<dbReference type="OrthoDB" id="9806976at2"/>
<evidence type="ECO:0000259" key="1">
    <source>
        <dbReference type="PROSITE" id="PS50987"/>
    </source>
</evidence>
<reference evidence="2 3" key="2">
    <citation type="submission" date="2019-08" db="EMBL/GenBank/DDBJ databases">
        <title>Jejuicoccus antrihumi gen. nov., sp. nov., a new member of the family Dermacoccaceae isolated from a cave.</title>
        <authorList>
            <person name="Schumann P."/>
            <person name="Kim I.S."/>
        </authorList>
    </citation>
    <scope>NUCLEOTIDE SEQUENCE [LARGE SCALE GENOMIC DNA]</scope>
    <source>
        <strain evidence="2 3">C5-26</strain>
    </source>
</reference>
<keyword evidence="3" id="KW-1185">Reference proteome</keyword>
<feature type="domain" description="HTH arsR-type" evidence="1">
    <location>
        <begin position="1"/>
        <end position="72"/>
    </location>
</feature>
<comment type="caution">
    <text evidence="2">The sequence shown here is derived from an EMBL/GenBank/DDBJ whole genome shotgun (WGS) entry which is preliminary data.</text>
</comment>
<accession>A0A563DUM6</accession>
<dbReference type="PANTHER" id="PTHR38600">
    <property type="entry name" value="TRANSCRIPTIONAL REGULATORY PROTEIN"/>
    <property type="match status" value="1"/>
</dbReference>
<dbReference type="AlphaFoldDB" id="A0A563DUM6"/>
<organism evidence="2 3">
    <name type="scientific">Leekyejoonella antrihumi</name>
    <dbReference type="NCBI Taxonomy" id="1660198"/>
    <lineage>
        <taxon>Bacteria</taxon>
        <taxon>Bacillati</taxon>
        <taxon>Actinomycetota</taxon>
        <taxon>Actinomycetes</taxon>
        <taxon>Micrococcales</taxon>
        <taxon>Dermacoccaceae</taxon>
        <taxon>Leekyejoonella</taxon>
    </lineage>
</organism>
<dbReference type="InterPro" id="IPR001845">
    <property type="entry name" value="HTH_ArsR_DNA-bd_dom"/>
</dbReference>
<dbReference type="Gene3D" id="1.10.10.10">
    <property type="entry name" value="Winged helix-like DNA-binding domain superfamily/Winged helix DNA-binding domain"/>
    <property type="match status" value="1"/>
</dbReference>
<dbReference type="SUPFAM" id="SSF46785">
    <property type="entry name" value="Winged helix' DNA-binding domain"/>
    <property type="match status" value="1"/>
</dbReference>
<proteinExistence type="predicted"/>
<dbReference type="GO" id="GO:0003700">
    <property type="term" value="F:DNA-binding transcription factor activity"/>
    <property type="evidence" value="ECO:0007669"/>
    <property type="project" value="InterPro"/>
</dbReference>
<protein>
    <submittedName>
        <fullName evidence="2">Helix-turn-helix transcriptional regulator</fullName>
    </submittedName>
</protein>
<dbReference type="EMBL" id="VCQV01000037">
    <property type="protein sequence ID" value="TWP33661.1"/>
    <property type="molecule type" value="Genomic_DNA"/>
</dbReference>
<reference evidence="2 3" key="1">
    <citation type="submission" date="2019-05" db="EMBL/GenBank/DDBJ databases">
        <authorList>
            <person name="Lee S.D."/>
        </authorList>
    </citation>
    <scope>NUCLEOTIDE SEQUENCE [LARGE SCALE GENOMIC DNA]</scope>
    <source>
        <strain evidence="2 3">C5-26</strain>
    </source>
</reference>
<evidence type="ECO:0000313" key="2">
    <source>
        <dbReference type="EMBL" id="TWP33661.1"/>
    </source>
</evidence>
<dbReference type="PROSITE" id="PS50987">
    <property type="entry name" value="HTH_ARSR_2"/>
    <property type="match status" value="1"/>
</dbReference>
<evidence type="ECO:0000313" key="3">
    <source>
        <dbReference type="Proteomes" id="UP000320244"/>
    </source>
</evidence>
<gene>
    <name evidence="2" type="ORF">FGL98_20220</name>
</gene>